<evidence type="ECO:0000313" key="2">
    <source>
        <dbReference type="EMBL" id="KAK7476620.1"/>
    </source>
</evidence>
<dbReference type="EMBL" id="JACVVK020000371">
    <property type="protein sequence ID" value="KAK7476620.1"/>
    <property type="molecule type" value="Genomic_DNA"/>
</dbReference>
<evidence type="ECO:0000313" key="3">
    <source>
        <dbReference type="Proteomes" id="UP001519460"/>
    </source>
</evidence>
<keyword evidence="3" id="KW-1185">Reference proteome</keyword>
<protein>
    <submittedName>
        <fullName evidence="2">Uncharacterized protein</fullName>
    </submittedName>
</protein>
<feature type="region of interest" description="Disordered" evidence="1">
    <location>
        <begin position="167"/>
        <end position="187"/>
    </location>
</feature>
<evidence type="ECO:0000256" key="1">
    <source>
        <dbReference type="SAM" id="MobiDB-lite"/>
    </source>
</evidence>
<reference evidence="2 3" key="1">
    <citation type="journal article" date="2023" name="Sci. Data">
        <title>Genome assembly of the Korean intertidal mud-creeper Batillaria attramentaria.</title>
        <authorList>
            <person name="Patra A.K."/>
            <person name="Ho P.T."/>
            <person name="Jun S."/>
            <person name="Lee S.J."/>
            <person name="Kim Y."/>
            <person name="Won Y.J."/>
        </authorList>
    </citation>
    <scope>NUCLEOTIDE SEQUENCE [LARGE SCALE GENOMIC DNA]</scope>
    <source>
        <strain evidence="2">Wonlab-2016</strain>
    </source>
</reference>
<dbReference type="AlphaFoldDB" id="A0ABD0JPI3"/>
<sequence>RAARAVEAECRVGRGREDRITVPSPSPGTLTPGTEKVHNTRPTDTTAWSLLPAFPDILAMNNRRLAGAGSRPAIFMFEGSVMSHIAPAAPGIGLFHRLLSGSNTCCYGKCCIRQFPNCTTKTPSSTTWEAYKTQSRREMLAERSPSPFESSGRESYAPSWARENLAEVSGKGDNSRDLWSPGAMIQF</sequence>
<comment type="caution">
    <text evidence="2">The sequence shown here is derived from an EMBL/GenBank/DDBJ whole genome shotgun (WGS) entry which is preliminary data.</text>
</comment>
<name>A0ABD0JPI3_9CAEN</name>
<accession>A0ABD0JPI3</accession>
<dbReference type="Proteomes" id="UP001519460">
    <property type="component" value="Unassembled WGS sequence"/>
</dbReference>
<gene>
    <name evidence="2" type="ORF">BaRGS_00032166</name>
</gene>
<proteinExistence type="predicted"/>
<feature type="non-terminal residue" evidence="2">
    <location>
        <position position="1"/>
    </location>
</feature>
<organism evidence="2 3">
    <name type="scientific">Batillaria attramentaria</name>
    <dbReference type="NCBI Taxonomy" id="370345"/>
    <lineage>
        <taxon>Eukaryota</taxon>
        <taxon>Metazoa</taxon>
        <taxon>Spiralia</taxon>
        <taxon>Lophotrochozoa</taxon>
        <taxon>Mollusca</taxon>
        <taxon>Gastropoda</taxon>
        <taxon>Caenogastropoda</taxon>
        <taxon>Sorbeoconcha</taxon>
        <taxon>Cerithioidea</taxon>
        <taxon>Batillariidae</taxon>
        <taxon>Batillaria</taxon>
    </lineage>
</organism>